<dbReference type="EMBL" id="CP013659">
    <property type="protein sequence ID" value="AMA67437.1"/>
    <property type="molecule type" value="Genomic_DNA"/>
</dbReference>
<gene>
    <name evidence="1" type="ORF">AUC31_17650</name>
</gene>
<dbReference type="Proteomes" id="UP000067683">
    <property type="component" value="Chromosome"/>
</dbReference>
<evidence type="ECO:0000313" key="1">
    <source>
        <dbReference type="EMBL" id="AMA67437.1"/>
    </source>
</evidence>
<dbReference type="STRING" id="200991.AUC31_17650"/>
<proteinExistence type="predicted"/>
<keyword evidence="2" id="KW-1185">Reference proteome</keyword>
<evidence type="ECO:0000313" key="2">
    <source>
        <dbReference type="Proteomes" id="UP000067683"/>
    </source>
</evidence>
<reference evidence="1" key="1">
    <citation type="submission" date="2016-01" db="EMBL/GenBank/DDBJ databases">
        <title>Complete genome of Planococcus rifietoensis type strain M8.</title>
        <authorList>
            <person name="See-Too W.S."/>
        </authorList>
    </citation>
    <scope>NUCLEOTIDE SEQUENCE [LARGE SCALE GENOMIC DNA]</scope>
    <source>
        <strain evidence="1">M8</strain>
    </source>
</reference>
<protein>
    <submittedName>
        <fullName evidence="1">Uncharacterized protein</fullName>
    </submittedName>
</protein>
<sequence>MAYDPRTWLEFARHQEKQNQPIFDRHKTNRRSGAICHTAGLAYDPRTWLEFARHQEKQNQPIEAEKILVFMKTFPKHEEEL</sequence>
<dbReference type="AlphaFoldDB" id="A0A109QFL7"/>
<dbReference type="KEGG" id="prt:AUC31_17650"/>
<organism evidence="1 2">
    <name type="scientific">Planococcus rifietoensis</name>
    <dbReference type="NCBI Taxonomy" id="200991"/>
    <lineage>
        <taxon>Bacteria</taxon>
        <taxon>Bacillati</taxon>
        <taxon>Bacillota</taxon>
        <taxon>Bacilli</taxon>
        <taxon>Bacillales</taxon>
        <taxon>Caryophanaceae</taxon>
        <taxon>Planococcus</taxon>
    </lineage>
</organism>
<name>A0A109QFL7_9BACL</name>
<accession>A0A109QFL7</accession>